<feature type="compositionally biased region" description="Basic residues" evidence="1">
    <location>
        <begin position="51"/>
        <end position="63"/>
    </location>
</feature>
<feature type="region of interest" description="Disordered" evidence="1">
    <location>
        <begin position="1"/>
        <end position="20"/>
    </location>
</feature>
<organism evidence="2 3">
    <name type="scientific">Comamonas kerstersii</name>
    <dbReference type="NCBI Taxonomy" id="225992"/>
    <lineage>
        <taxon>Bacteria</taxon>
        <taxon>Pseudomonadati</taxon>
        <taxon>Pseudomonadota</taxon>
        <taxon>Betaproteobacteria</taxon>
        <taxon>Burkholderiales</taxon>
        <taxon>Comamonadaceae</taxon>
        <taxon>Comamonas</taxon>
    </lineage>
</organism>
<evidence type="ECO:0000313" key="2">
    <source>
        <dbReference type="EMBL" id="AQZ97555.1"/>
    </source>
</evidence>
<evidence type="ECO:0000313" key="3">
    <source>
        <dbReference type="Proteomes" id="UP000242792"/>
    </source>
</evidence>
<dbReference type="KEGG" id="cke:B5M06_03995"/>
<dbReference type="Proteomes" id="UP000242792">
    <property type="component" value="Chromosome"/>
</dbReference>
<protein>
    <submittedName>
        <fullName evidence="2">Uncharacterized protein</fullName>
    </submittedName>
</protein>
<sequence>MRRTPQTSIAGCPKRSAGTQVAGSPLLCLLSFGETKESKSAVGPRPDFLPHYKHTAQIRKRKAPLPTSPQRGEEQIQSTKK</sequence>
<feature type="region of interest" description="Disordered" evidence="1">
    <location>
        <begin position="36"/>
        <end position="81"/>
    </location>
</feature>
<evidence type="ECO:0000256" key="1">
    <source>
        <dbReference type="SAM" id="MobiDB-lite"/>
    </source>
</evidence>
<gene>
    <name evidence="2" type="ORF">B5M06_03995</name>
</gene>
<proteinExistence type="predicted"/>
<reference evidence="2 3" key="1">
    <citation type="submission" date="2017-03" db="EMBL/GenBank/DDBJ databases">
        <title>Rapid Whole Genome Sequencing of Comamonas kerstersii Causing Continuous ambulatory Peritoneal Dialysis-Associated Peritonitis.</title>
        <authorList>
            <person name="Zheng B."/>
        </authorList>
    </citation>
    <scope>NUCLEOTIDE SEQUENCE [LARGE SCALE GENOMIC DNA]</scope>
    <source>
        <strain evidence="2 3">8943</strain>
    </source>
</reference>
<dbReference type="EMBL" id="CP020121">
    <property type="protein sequence ID" value="AQZ97555.1"/>
    <property type="molecule type" value="Genomic_DNA"/>
</dbReference>
<name>A0A1V0BC87_9BURK</name>
<dbReference type="AlphaFoldDB" id="A0A1V0BC87"/>
<accession>A0A1V0BC87</accession>